<evidence type="ECO:0000259" key="8">
    <source>
        <dbReference type="PROSITE" id="PS50928"/>
    </source>
</evidence>
<keyword evidence="2 7" id="KW-0813">Transport</keyword>
<evidence type="ECO:0000256" key="5">
    <source>
        <dbReference type="ARBA" id="ARBA00022989"/>
    </source>
</evidence>
<dbReference type="GO" id="GO:0055085">
    <property type="term" value="P:transmembrane transport"/>
    <property type="evidence" value="ECO:0007669"/>
    <property type="project" value="InterPro"/>
</dbReference>
<evidence type="ECO:0000256" key="1">
    <source>
        <dbReference type="ARBA" id="ARBA00004651"/>
    </source>
</evidence>
<dbReference type="Gene3D" id="1.10.3720.10">
    <property type="entry name" value="MetI-like"/>
    <property type="match status" value="1"/>
</dbReference>
<accession>A0A516Q565</accession>
<evidence type="ECO:0000313" key="9">
    <source>
        <dbReference type="EMBL" id="QDP98589.1"/>
    </source>
</evidence>
<feature type="transmembrane region" description="Helical" evidence="7">
    <location>
        <begin position="21"/>
        <end position="50"/>
    </location>
</feature>
<comment type="similarity">
    <text evidence="7">Belongs to the binding-protein-dependent transport system permease family.</text>
</comment>
<evidence type="ECO:0000256" key="6">
    <source>
        <dbReference type="ARBA" id="ARBA00023136"/>
    </source>
</evidence>
<organism evidence="9 10">
    <name type="scientific">Microlunatus elymi</name>
    <dbReference type="NCBI Taxonomy" id="2596828"/>
    <lineage>
        <taxon>Bacteria</taxon>
        <taxon>Bacillati</taxon>
        <taxon>Actinomycetota</taxon>
        <taxon>Actinomycetes</taxon>
        <taxon>Propionibacteriales</taxon>
        <taxon>Propionibacteriaceae</taxon>
        <taxon>Microlunatus</taxon>
    </lineage>
</organism>
<feature type="transmembrane region" description="Helical" evidence="7">
    <location>
        <begin position="217"/>
        <end position="242"/>
    </location>
</feature>
<gene>
    <name evidence="9" type="ORF">FOE78_05040</name>
</gene>
<evidence type="ECO:0000313" key="10">
    <source>
        <dbReference type="Proteomes" id="UP000319263"/>
    </source>
</evidence>
<dbReference type="OrthoDB" id="61122at2"/>
<dbReference type="InterPro" id="IPR035906">
    <property type="entry name" value="MetI-like_sf"/>
</dbReference>
<feature type="transmembrane region" description="Helical" evidence="7">
    <location>
        <begin position="274"/>
        <end position="296"/>
    </location>
</feature>
<evidence type="ECO:0000256" key="2">
    <source>
        <dbReference type="ARBA" id="ARBA00022448"/>
    </source>
</evidence>
<dbReference type="AlphaFoldDB" id="A0A516Q565"/>
<dbReference type="Proteomes" id="UP000319263">
    <property type="component" value="Chromosome"/>
</dbReference>
<dbReference type="CDD" id="cd06261">
    <property type="entry name" value="TM_PBP2"/>
    <property type="match status" value="1"/>
</dbReference>
<dbReference type="SUPFAM" id="SSF161098">
    <property type="entry name" value="MetI-like"/>
    <property type="match status" value="1"/>
</dbReference>
<dbReference type="PANTHER" id="PTHR43744:SF12">
    <property type="entry name" value="ABC TRANSPORTER PERMEASE PROTEIN MG189-RELATED"/>
    <property type="match status" value="1"/>
</dbReference>
<keyword evidence="6 7" id="KW-0472">Membrane</keyword>
<dbReference type="KEGG" id="mik:FOE78_05040"/>
<keyword evidence="3" id="KW-1003">Cell membrane</keyword>
<dbReference type="EMBL" id="CP041692">
    <property type="protein sequence ID" value="QDP98589.1"/>
    <property type="molecule type" value="Genomic_DNA"/>
</dbReference>
<evidence type="ECO:0000256" key="4">
    <source>
        <dbReference type="ARBA" id="ARBA00022692"/>
    </source>
</evidence>
<sequence length="310" mass="34122">MLSRAAASPHSASRAAHRRKPVSALGVVLLIIRYVILIAGAIVCLAPFAWMVSASFQHEGDIFSWPIHWIPKNPTIQNYTSFFGSGGHIGTWLFNSTLVAVVTTVLQLFLDSLMAYAFAKRRFPGRSWLFGLFLATLLVPGQMTTIPNYLILKHIPFFGGNNALGSGGHGWLDSYAGLIVPAVVSAFGIFLIRQFMVSIPDELLDAARVEGASEFRIFWSIVLPLCKPVLAANAIFTFGFFWNDFYWPLIVMSSPQHYTLSLGLALFVGAHQTAWTLLMAGSVIATIPVLIVFLIFQRYFVSGISMTGMK</sequence>
<reference evidence="9 10" key="1">
    <citation type="submission" date="2019-07" db="EMBL/GenBank/DDBJ databases">
        <title>Microlunatus dokdonensis sp. nov. isolated from the rhizospheric soil of the wild plant Elymus tsukushiensis.</title>
        <authorList>
            <person name="Ghim S.-Y."/>
            <person name="Hwang Y.-J."/>
            <person name="Son J.-S."/>
            <person name="Shin J.-H."/>
        </authorList>
    </citation>
    <scope>NUCLEOTIDE SEQUENCE [LARGE SCALE GENOMIC DNA]</scope>
    <source>
        <strain evidence="9 10">KUDC0627</strain>
    </source>
</reference>
<feature type="transmembrane region" description="Helical" evidence="7">
    <location>
        <begin position="128"/>
        <end position="152"/>
    </location>
</feature>
<feature type="domain" description="ABC transmembrane type-1" evidence="8">
    <location>
        <begin position="93"/>
        <end position="296"/>
    </location>
</feature>
<keyword evidence="5 7" id="KW-1133">Transmembrane helix</keyword>
<feature type="transmembrane region" description="Helical" evidence="7">
    <location>
        <begin position="92"/>
        <end position="116"/>
    </location>
</feature>
<dbReference type="GO" id="GO:0005886">
    <property type="term" value="C:plasma membrane"/>
    <property type="evidence" value="ECO:0007669"/>
    <property type="project" value="UniProtKB-SubCell"/>
</dbReference>
<dbReference type="Pfam" id="PF00528">
    <property type="entry name" value="BPD_transp_1"/>
    <property type="match status" value="1"/>
</dbReference>
<keyword evidence="4 7" id="KW-0812">Transmembrane</keyword>
<comment type="subcellular location">
    <subcellularLocation>
        <location evidence="1 7">Cell membrane</location>
        <topology evidence="1 7">Multi-pass membrane protein</topology>
    </subcellularLocation>
</comment>
<evidence type="ECO:0000256" key="7">
    <source>
        <dbReference type="RuleBase" id="RU363032"/>
    </source>
</evidence>
<evidence type="ECO:0000256" key="3">
    <source>
        <dbReference type="ARBA" id="ARBA00022475"/>
    </source>
</evidence>
<feature type="transmembrane region" description="Helical" evidence="7">
    <location>
        <begin position="172"/>
        <end position="196"/>
    </location>
</feature>
<name>A0A516Q565_9ACTN</name>
<proteinExistence type="inferred from homology"/>
<keyword evidence="10" id="KW-1185">Reference proteome</keyword>
<dbReference type="PROSITE" id="PS50928">
    <property type="entry name" value="ABC_TM1"/>
    <property type="match status" value="1"/>
</dbReference>
<dbReference type="PANTHER" id="PTHR43744">
    <property type="entry name" value="ABC TRANSPORTER PERMEASE PROTEIN MG189-RELATED-RELATED"/>
    <property type="match status" value="1"/>
</dbReference>
<dbReference type="InterPro" id="IPR000515">
    <property type="entry name" value="MetI-like"/>
</dbReference>
<protein>
    <submittedName>
        <fullName evidence="9">Carbohydrate ABC transporter permease</fullName>
    </submittedName>
</protein>